<comment type="caution">
    <text evidence="2">The sequence shown here is derived from an EMBL/GenBank/DDBJ whole genome shotgun (WGS) entry which is preliminary data.</text>
</comment>
<dbReference type="EMBL" id="JARGDH010000002">
    <property type="protein sequence ID" value="KAL0274559.1"/>
    <property type="molecule type" value="Genomic_DNA"/>
</dbReference>
<name>A0AAW2HXN2_9NEOP</name>
<feature type="region of interest" description="Disordered" evidence="1">
    <location>
        <begin position="1"/>
        <end position="54"/>
    </location>
</feature>
<reference evidence="2" key="1">
    <citation type="journal article" date="2024" name="Gigascience">
        <title>Chromosome-level genome of the poultry shaft louse Menopon gallinae provides insight into the host-switching and adaptive evolution of parasitic lice.</title>
        <authorList>
            <person name="Xu Y."/>
            <person name="Ma L."/>
            <person name="Liu S."/>
            <person name="Liang Y."/>
            <person name="Liu Q."/>
            <person name="He Z."/>
            <person name="Tian L."/>
            <person name="Duan Y."/>
            <person name="Cai W."/>
            <person name="Li H."/>
            <person name="Song F."/>
        </authorList>
    </citation>
    <scope>NUCLEOTIDE SEQUENCE</scope>
    <source>
        <strain evidence="2">Cailab_2023a</strain>
    </source>
</reference>
<feature type="compositionally biased region" description="Basic and acidic residues" evidence="1">
    <location>
        <begin position="1"/>
        <end position="12"/>
    </location>
</feature>
<evidence type="ECO:0000313" key="2">
    <source>
        <dbReference type="EMBL" id="KAL0274559.1"/>
    </source>
</evidence>
<feature type="compositionally biased region" description="Basic and acidic residues" evidence="1">
    <location>
        <begin position="21"/>
        <end position="30"/>
    </location>
</feature>
<gene>
    <name evidence="2" type="ORF">PYX00_002659</name>
</gene>
<sequence length="54" mass="6237">MADQVRLRENRGKRLQMQNLRPDKEAREEPLPETLPGASRMSPLSEDLHEKGQP</sequence>
<protein>
    <submittedName>
        <fullName evidence="2">Uncharacterized protein</fullName>
    </submittedName>
</protein>
<evidence type="ECO:0000256" key="1">
    <source>
        <dbReference type="SAM" id="MobiDB-lite"/>
    </source>
</evidence>
<organism evidence="2">
    <name type="scientific">Menopon gallinae</name>
    <name type="common">poultry shaft louse</name>
    <dbReference type="NCBI Taxonomy" id="328185"/>
    <lineage>
        <taxon>Eukaryota</taxon>
        <taxon>Metazoa</taxon>
        <taxon>Ecdysozoa</taxon>
        <taxon>Arthropoda</taxon>
        <taxon>Hexapoda</taxon>
        <taxon>Insecta</taxon>
        <taxon>Pterygota</taxon>
        <taxon>Neoptera</taxon>
        <taxon>Paraneoptera</taxon>
        <taxon>Psocodea</taxon>
        <taxon>Troctomorpha</taxon>
        <taxon>Phthiraptera</taxon>
        <taxon>Amblycera</taxon>
        <taxon>Menoponidae</taxon>
        <taxon>Menopon</taxon>
    </lineage>
</organism>
<accession>A0AAW2HXN2</accession>
<proteinExistence type="predicted"/>
<dbReference type="AlphaFoldDB" id="A0AAW2HXN2"/>